<dbReference type="OrthoDB" id="9810827at2"/>
<dbReference type="InterPro" id="IPR019587">
    <property type="entry name" value="Polyketide_cyclase/dehydratase"/>
</dbReference>
<dbReference type="SUPFAM" id="SSF55961">
    <property type="entry name" value="Bet v1-like"/>
    <property type="match status" value="1"/>
</dbReference>
<sequence length="144" mass="16191">MKGINNSAPAKCSKEIIINASSEKVWAVLTDIDKWTTWNTEVSNVKLNGKLQPESTFDWKAGGAKIHSTLHTIEPVKRFGWTGKALGTFAIHNWILSETNGQTKVLVEESIEGFLVRLFKKAFNRTLGSGMKKWLDLLKQECEK</sequence>
<comment type="caution">
    <text evidence="1">The sequence shown here is derived from an EMBL/GenBank/DDBJ whole genome shotgun (WGS) entry which is preliminary data.</text>
</comment>
<proteinExistence type="predicted"/>
<evidence type="ECO:0000313" key="1">
    <source>
        <dbReference type="EMBL" id="RDV11911.1"/>
    </source>
</evidence>
<protein>
    <submittedName>
        <fullName evidence="1">Polyketide cyclase/dehydrase</fullName>
    </submittedName>
</protein>
<name>A0A3D8L3C1_9BACT</name>
<dbReference type="AlphaFoldDB" id="A0A3D8L3C1"/>
<reference evidence="2" key="1">
    <citation type="submission" date="2018-08" db="EMBL/GenBank/DDBJ databases">
        <authorList>
            <person name="Liu Z.-W."/>
            <person name="Du Z.-J."/>
        </authorList>
    </citation>
    <scope>NUCLEOTIDE SEQUENCE [LARGE SCALE GENOMIC DNA]</scope>
    <source>
        <strain evidence="2">H4X</strain>
    </source>
</reference>
<dbReference type="EMBL" id="QRGR01000037">
    <property type="protein sequence ID" value="RDV11911.1"/>
    <property type="molecule type" value="Genomic_DNA"/>
</dbReference>
<dbReference type="Gene3D" id="3.30.530.20">
    <property type="match status" value="1"/>
</dbReference>
<dbReference type="Pfam" id="PF10604">
    <property type="entry name" value="Polyketide_cyc2"/>
    <property type="match status" value="1"/>
</dbReference>
<dbReference type="Proteomes" id="UP000256708">
    <property type="component" value="Unassembled WGS sequence"/>
</dbReference>
<keyword evidence="2" id="KW-1185">Reference proteome</keyword>
<accession>A0A3D8L3C1</accession>
<dbReference type="InterPro" id="IPR023393">
    <property type="entry name" value="START-like_dom_sf"/>
</dbReference>
<gene>
    <name evidence="1" type="ORF">DXT99_23435</name>
</gene>
<organism evidence="1 2">
    <name type="scientific">Pontibacter diazotrophicus</name>
    <dbReference type="NCBI Taxonomy" id="1400979"/>
    <lineage>
        <taxon>Bacteria</taxon>
        <taxon>Pseudomonadati</taxon>
        <taxon>Bacteroidota</taxon>
        <taxon>Cytophagia</taxon>
        <taxon>Cytophagales</taxon>
        <taxon>Hymenobacteraceae</taxon>
        <taxon>Pontibacter</taxon>
    </lineage>
</organism>
<dbReference type="RefSeq" id="WP_115568077.1">
    <property type="nucleotide sequence ID" value="NZ_QRGR01000037.1"/>
</dbReference>
<evidence type="ECO:0000313" key="2">
    <source>
        <dbReference type="Proteomes" id="UP000256708"/>
    </source>
</evidence>